<dbReference type="Gene3D" id="1.10.439.10">
    <property type="entry name" value="Penicillin Amidohydrolase, domain 1"/>
    <property type="match status" value="1"/>
</dbReference>
<dbReference type="Pfam" id="PF01804">
    <property type="entry name" value="Penicil_amidase"/>
    <property type="match status" value="1"/>
</dbReference>
<reference evidence="5" key="2">
    <citation type="submission" date="2010-01" db="EMBL/GenBank/DDBJ databases">
        <title>The complete genome of Conexibacter woesei DSM 14684.</title>
        <authorList>
            <consortium name="US DOE Joint Genome Institute (JGI-PGF)"/>
            <person name="Lucas S."/>
            <person name="Copeland A."/>
            <person name="Lapidus A."/>
            <person name="Glavina del Rio T."/>
            <person name="Dalin E."/>
            <person name="Tice H."/>
            <person name="Bruce D."/>
            <person name="Goodwin L."/>
            <person name="Pitluck S."/>
            <person name="Kyrpides N."/>
            <person name="Mavromatis K."/>
            <person name="Ivanova N."/>
            <person name="Mikhailova N."/>
            <person name="Chertkov O."/>
            <person name="Brettin T."/>
            <person name="Detter J.C."/>
            <person name="Han C."/>
            <person name="Larimer F."/>
            <person name="Land M."/>
            <person name="Hauser L."/>
            <person name="Markowitz V."/>
            <person name="Cheng J.-F."/>
            <person name="Hugenholtz P."/>
            <person name="Woyke T."/>
            <person name="Wu D."/>
            <person name="Pukall R."/>
            <person name="Steenblock K."/>
            <person name="Schneider S."/>
            <person name="Klenk H.-P."/>
            <person name="Eisen J.A."/>
        </authorList>
    </citation>
    <scope>NUCLEOTIDE SEQUENCE [LARGE SCALE GENOMIC DNA]</scope>
    <source>
        <strain evidence="5">DSM 14684 / CIP 108061 / JCM 11494 / NBRC 100937 / ID131577</strain>
    </source>
</reference>
<dbReference type="InterPro" id="IPR002692">
    <property type="entry name" value="S45"/>
</dbReference>
<evidence type="ECO:0000256" key="1">
    <source>
        <dbReference type="ARBA" id="ARBA00006586"/>
    </source>
</evidence>
<dbReference type="Gene3D" id="1.10.287.150">
    <property type="match status" value="1"/>
</dbReference>
<keyword evidence="4" id="KW-0378">Hydrolase</keyword>
<reference evidence="4 5" key="1">
    <citation type="journal article" date="2010" name="Stand. Genomic Sci.">
        <title>Complete genome sequence of Conexibacter woesei type strain (ID131577).</title>
        <authorList>
            <person name="Pukall R."/>
            <person name="Lapidus A."/>
            <person name="Glavina Del Rio T."/>
            <person name="Copeland A."/>
            <person name="Tice H."/>
            <person name="Cheng J.-F."/>
            <person name="Lucas S."/>
            <person name="Chen F."/>
            <person name="Nolan M."/>
            <person name="Bruce D."/>
            <person name="Goodwin L."/>
            <person name="Pitluck S."/>
            <person name="Mavromatis K."/>
            <person name="Ivanova N."/>
            <person name="Ovchinnikova G."/>
            <person name="Pati A."/>
            <person name="Chen A."/>
            <person name="Palaniappan K."/>
            <person name="Land M."/>
            <person name="Hauser L."/>
            <person name="Chang Y.-J."/>
            <person name="Jeffries C.D."/>
            <person name="Chain P."/>
            <person name="Meincke L."/>
            <person name="Sims D."/>
            <person name="Brettin T."/>
            <person name="Detter J.C."/>
            <person name="Rohde M."/>
            <person name="Goeker M."/>
            <person name="Bristow J."/>
            <person name="Eisen J.A."/>
            <person name="Markowitz V."/>
            <person name="Kyrpides N.C."/>
            <person name="Klenk H.-P."/>
            <person name="Hugenholtz P."/>
        </authorList>
    </citation>
    <scope>NUCLEOTIDE SEQUENCE [LARGE SCALE GENOMIC DNA]</scope>
    <source>
        <strain evidence="5">DSM 14684 / CIP 108061 / JCM 11494 / NBRC 100937 / ID131577</strain>
    </source>
</reference>
<keyword evidence="3" id="KW-0732">Signal</keyword>
<dbReference type="EMBL" id="CP001854">
    <property type="protein sequence ID" value="ADB50279.1"/>
    <property type="molecule type" value="Genomic_DNA"/>
</dbReference>
<dbReference type="RefSeq" id="WP_012933330.1">
    <property type="nucleotide sequence ID" value="NC_013739.1"/>
</dbReference>
<dbReference type="OrthoDB" id="5240333at2"/>
<dbReference type="EC" id="3.5.1.11" evidence="4"/>
<evidence type="ECO:0000256" key="3">
    <source>
        <dbReference type="SAM" id="SignalP"/>
    </source>
</evidence>
<dbReference type="InterPro" id="IPR023343">
    <property type="entry name" value="Penicillin_amidase_dom1"/>
</dbReference>
<dbReference type="PANTHER" id="PTHR34218:SF4">
    <property type="entry name" value="ACYL-HOMOSERINE LACTONE ACYLASE QUIP"/>
    <property type="match status" value="1"/>
</dbReference>
<evidence type="ECO:0000256" key="2">
    <source>
        <dbReference type="SAM" id="MobiDB-lite"/>
    </source>
</evidence>
<comment type="similarity">
    <text evidence="1">Belongs to the peptidase S45 family.</text>
</comment>
<dbReference type="STRING" id="469383.Cwoe_1853"/>
<keyword evidence="5" id="KW-1185">Reference proteome</keyword>
<feature type="signal peptide" evidence="3">
    <location>
        <begin position="1"/>
        <end position="21"/>
    </location>
</feature>
<dbReference type="GO" id="GO:0008953">
    <property type="term" value="F:penicillin amidase activity"/>
    <property type="evidence" value="ECO:0007669"/>
    <property type="project" value="UniProtKB-EC"/>
</dbReference>
<dbReference type="KEGG" id="cwo:Cwoe_1853"/>
<dbReference type="SUPFAM" id="SSF56235">
    <property type="entry name" value="N-terminal nucleophile aminohydrolases (Ntn hydrolases)"/>
    <property type="match status" value="1"/>
</dbReference>
<dbReference type="HOGENOM" id="CLU_311672_0_0_11"/>
<evidence type="ECO:0000313" key="5">
    <source>
        <dbReference type="Proteomes" id="UP000008229"/>
    </source>
</evidence>
<organism evidence="4 5">
    <name type="scientific">Conexibacter woesei (strain DSM 14684 / CCUG 47730 / CIP 108061 / JCM 11494 / NBRC 100937 / ID131577)</name>
    <dbReference type="NCBI Taxonomy" id="469383"/>
    <lineage>
        <taxon>Bacteria</taxon>
        <taxon>Bacillati</taxon>
        <taxon>Actinomycetota</taxon>
        <taxon>Thermoleophilia</taxon>
        <taxon>Solirubrobacterales</taxon>
        <taxon>Conexibacteraceae</taxon>
        <taxon>Conexibacter</taxon>
    </lineage>
</organism>
<dbReference type="eggNOG" id="COG2366">
    <property type="taxonomic scope" value="Bacteria"/>
</dbReference>
<dbReference type="MEROPS" id="S45.001"/>
<dbReference type="InterPro" id="IPR029055">
    <property type="entry name" value="Ntn_hydrolases_N"/>
</dbReference>
<proteinExistence type="inferred from homology"/>
<dbReference type="GO" id="GO:0017000">
    <property type="term" value="P:antibiotic biosynthetic process"/>
    <property type="evidence" value="ECO:0007669"/>
    <property type="project" value="InterPro"/>
</dbReference>
<evidence type="ECO:0000313" key="4">
    <source>
        <dbReference type="EMBL" id="ADB50279.1"/>
    </source>
</evidence>
<dbReference type="Proteomes" id="UP000008229">
    <property type="component" value="Chromosome"/>
</dbReference>
<accession>D3F2A4</accession>
<dbReference type="AlphaFoldDB" id="D3F2A4"/>
<feature type="region of interest" description="Disordered" evidence="2">
    <location>
        <begin position="311"/>
        <end position="342"/>
    </location>
</feature>
<dbReference type="PANTHER" id="PTHR34218">
    <property type="entry name" value="PEPTIDASE S45 PENICILLIN AMIDASE"/>
    <property type="match status" value="1"/>
</dbReference>
<dbReference type="Gene3D" id="3.60.20.10">
    <property type="entry name" value="Glutamine Phosphoribosylpyrophosphate, subunit 1, domain 1"/>
    <property type="match status" value="2"/>
</dbReference>
<protein>
    <submittedName>
        <fullName evidence="4">Penicillin amidase</fullName>
        <ecNumber evidence="4">3.5.1.11</ecNumber>
    </submittedName>
</protein>
<gene>
    <name evidence="4" type="ordered locus">Cwoe_1853</name>
</gene>
<sequence precursor="true">MRRPRLAAFAALLLAAGGAGATGGGSALAAPPVPAPYGHDDPGGFRDILPPGTNGAANTAQLTRFLGSGVRPPHNDDQLGPYADLVRTPLPLGDGDLDRLFKDATFGVRADDVERTYSPRDDVTIVRDRAFGVPRVYGATRAGTMFGAGWVAAEDRLFFIDVLRHLGRAQLAAFAGGSPGNVAMDREQWRAAPYAEADLTAQLAALPRRYGASGRSLLADVDAYTAGVNAYIAAARADPAKMPGEYLFSGHPEGPAPWRREDAVAIASLVGATFGNGGGGELDEALLLQGFERRFGARLGRRLWSDWRSAEDPEAPTTVRGRSFPYDAPPRRPARGSLALPDRGSVVGASGARAASGSGREALAAAAGAGGAAAGDGKAGAGGAAAGGEALPGLLAPFPGVASNALLVAGSASRSGRPLAVFGPQVGYFSPQILMEQELHGPGIDARGAAFAGVNMYVQLGRGRDYSWSATSAGQDIIDTYAVPLCDPRGGRPGLRGDHYRLGGRCLRMETLTRRDAWTPSAADQTPAGAIVLRAQRTRLGIVVARATIGGRPVAYVERRSTYMRELDSARGFAAFNMPGRIRDARGFQRAAALVDYTFNWFYADDRDVAYFNSGANPVRPAGVDGNLPTAADFGWKRIGTPFAQHPQALNQRVLTSWNNKQAPGFAAAAPQTFTSIYRSQLLDDAISERMRGGRRLTLPDLASAMASAATVDLRGAKVLPWALRALGTPRDPQLERAVGLLNAWVRDGAHRRAPRAGGPYAHAEAIRIIDAWWPLWLTAQFEPRLGRALYAQLRAEIPQDDPPVGRGREHHGSAYQTGWYGYAQKDLRSVLGAPVRGRYAREYCGGGSPRRCRDVLGRSLRAALRVPAATVYRDPFCARRGEAGSQTCFDSIAFRALGGITQPPIPWMNRPTYQQVVEVRGHRPR</sequence>
<feature type="chain" id="PRO_5038434331" evidence="3">
    <location>
        <begin position="22"/>
        <end position="926"/>
    </location>
</feature>
<name>D3F2A4_CONWI</name>